<dbReference type="PANTHER" id="PTHR30189">
    <property type="entry name" value="LPS-ASSEMBLY PROTEIN"/>
    <property type="match status" value="1"/>
</dbReference>
<dbReference type="InterPro" id="IPR050218">
    <property type="entry name" value="LptD"/>
</dbReference>
<proteinExistence type="inferred from homology"/>
<dbReference type="GO" id="GO:0015920">
    <property type="term" value="P:lipopolysaccharide transport"/>
    <property type="evidence" value="ECO:0007669"/>
    <property type="project" value="InterPro"/>
</dbReference>
<dbReference type="Pfam" id="PF04453">
    <property type="entry name" value="LptD"/>
    <property type="match status" value="1"/>
</dbReference>
<evidence type="ECO:0000313" key="4">
    <source>
        <dbReference type="EMBL" id="CAG7597113.1"/>
    </source>
</evidence>
<comment type="function">
    <text evidence="2">Together with LptE, is involved in the assembly of lipopolysaccharide (LPS) at the surface of the outer membrane.</text>
</comment>
<protein>
    <recommendedName>
        <fullName evidence="2">LPS-assembly protein LptD</fullName>
    </recommendedName>
</protein>
<dbReference type="GO" id="GO:1990351">
    <property type="term" value="C:transporter complex"/>
    <property type="evidence" value="ECO:0007669"/>
    <property type="project" value="TreeGrafter"/>
</dbReference>
<evidence type="ECO:0000313" key="5">
    <source>
        <dbReference type="Proteomes" id="UP000693996"/>
    </source>
</evidence>
<organism evidence="4 5">
    <name type="scientific">Candidatus Vallotiella hemipterorum</name>
    <dbReference type="NCBI Taxonomy" id="1177213"/>
    <lineage>
        <taxon>Bacteria</taxon>
        <taxon>Pseudomonadati</taxon>
        <taxon>Pseudomonadota</taxon>
        <taxon>Betaproteobacteria</taxon>
        <taxon>Burkholderiales</taxon>
        <taxon>Burkholderiaceae</taxon>
        <taxon>Candidatus Vallotiella</taxon>
    </lineage>
</organism>
<keyword evidence="5" id="KW-1185">Reference proteome</keyword>
<dbReference type="Proteomes" id="UP000693996">
    <property type="component" value="Chromosome"/>
</dbReference>
<reference evidence="4" key="1">
    <citation type="submission" date="2021-06" db="EMBL/GenBank/DDBJ databases">
        <authorList>
            <person name="Szabo G."/>
        </authorList>
    </citation>
    <scope>NUCLEOTIDE SEQUENCE</scope>
    <source>
        <strain evidence="4">MYVALT</strain>
    </source>
</reference>
<comment type="caution">
    <text evidence="2">Lacks conserved residue(s) required for the propagation of feature annotation.</text>
</comment>
<dbReference type="GO" id="GO:0043165">
    <property type="term" value="P:Gram-negative-bacterium-type cell outer membrane assembly"/>
    <property type="evidence" value="ECO:0007669"/>
    <property type="project" value="UniProtKB-UniRule"/>
</dbReference>
<comment type="subunit">
    <text evidence="2">Component of the lipopolysaccharide transport and assembly complex. Interacts with LptE and LptA.</text>
</comment>
<dbReference type="KEGG" id="vtr:MYVALT_G_01510"/>
<evidence type="ECO:0000256" key="1">
    <source>
        <dbReference type="ARBA" id="ARBA00022729"/>
    </source>
</evidence>
<dbReference type="PANTHER" id="PTHR30189:SF1">
    <property type="entry name" value="LPS-ASSEMBLY PROTEIN LPTD"/>
    <property type="match status" value="1"/>
</dbReference>
<name>A0A916JRF3_9BURK</name>
<feature type="domain" description="LptD C-terminal" evidence="3">
    <location>
        <begin position="320"/>
        <end position="693"/>
    </location>
</feature>
<dbReference type="HAMAP" id="MF_01411">
    <property type="entry name" value="LPS_assembly_LptD"/>
    <property type="match status" value="1"/>
</dbReference>
<evidence type="ECO:0000259" key="3">
    <source>
        <dbReference type="Pfam" id="PF04453"/>
    </source>
</evidence>
<comment type="subcellular location">
    <subcellularLocation>
        <location evidence="2">Cell outer membrane</location>
    </subcellularLocation>
</comment>
<dbReference type="AlphaFoldDB" id="A0A916JRF3"/>
<dbReference type="GO" id="GO:0009279">
    <property type="term" value="C:cell outer membrane"/>
    <property type="evidence" value="ECO:0007669"/>
    <property type="project" value="UniProtKB-SubCell"/>
</dbReference>
<dbReference type="InterPro" id="IPR007543">
    <property type="entry name" value="LptD_C"/>
</dbReference>
<sequence>MPIAQFIQKSLSLALNLRRVPCLMHAAAILLAVSGFLPFPSYARLINIHAPSTQLNSAWELRVAPQLEEHSLPSGVSPAVFGLSEMVSGTMNHDSLLEGNAELRRHASVIKANVIHYNSDTDFAEAIGNVRIINNGNKFSGSDAHLEIGASSGYITKPQYYFGLSGGFGSAERIDIIDGARLVVHHGTYTECQCDSSPAWYVKATRFNVNNKTNLCVAHNSIVFFQGVPIFASPWLLFQLSKGSRQSGLLPPTVMTSSSTGLAISLPYYLNLAPNYDLTITPRIMSRRGILISPNFRYLSQIYSGNLIIEYLPYDHITHTKRYAVFFNHRQNFGHGFGGYIYYSRVSDKTYPEDLVSSNSFLLRTQALYQQEIGITYNNGPWSALLRWQHWQTLQPLIAPYGLEPQLNVKYSRHNVSGLDFGAEVDATRFSISTADALESTRCVFNPYILYPILRPGYFFTPKIQWHFESYNFPTTNSRDSYQIQSLNINVPTLSLDSGLILDRRVHLFGRDYIQTIEPRLYYVYTPHHRNQRFAPFFDTAKSDFCLANIFEDGNPIGNDCVADINQLTSALTLCLLDPASGKRRSRFVIAQQYYFHNQGAMFTQSRSAVQTEHSDIIMGSSFRLSSDFSTEQAFQYNLGTNQLVRASLGFSWSPAERRVLNATYRYTRSNIKPSDKLINQLVISAQWPLARRLYGVVRVNYDINQNHLIDAMMGFEYDEKCWSFGIGLQKYTNGINSFNQAFTGTRILAQLQLKGFANLDNGLVSQFQASVPGYQPVTPLPVPQNRFTHYQ</sequence>
<accession>A0A916JRF3</accession>
<evidence type="ECO:0000256" key="2">
    <source>
        <dbReference type="HAMAP-Rule" id="MF_01411"/>
    </source>
</evidence>
<gene>
    <name evidence="2 4" type="primary">lptD</name>
    <name evidence="4" type="ORF">MYVALT_G_01510</name>
</gene>
<dbReference type="EMBL" id="OU343031">
    <property type="protein sequence ID" value="CAG7597113.1"/>
    <property type="molecule type" value="Genomic_DNA"/>
</dbReference>
<dbReference type="InterPro" id="IPR020889">
    <property type="entry name" value="LipoPS_assembly_LptD"/>
</dbReference>
<keyword evidence="1 2" id="KW-0732">Signal</keyword>
<keyword evidence="2" id="KW-0998">Cell outer membrane</keyword>
<keyword evidence="2" id="KW-0472">Membrane</keyword>
<comment type="similarity">
    <text evidence="2">Belongs to the LptD family.</text>
</comment>